<evidence type="ECO:0000313" key="2">
    <source>
        <dbReference type="EMBL" id="CUO19073.1"/>
    </source>
</evidence>
<feature type="domain" description="Polymerase/histidinol phosphatase N-terminal" evidence="1">
    <location>
        <begin position="3"/>
        <end position="68"/>
    </location>
</feature>
<evidence type="ECO:0000313" key="3">
    <source>
        <dbReference type="Proteomes" id="UP000095558"/>
    </source>
</evidence>
<dbReference type="OrthoDB" id="9804333at2"/>
<gene>
    <name evidence="2" type="ORF">ERS852470_01673</name>
</gene>
<reference evidence="2 3" key="1">
    <citation type="submission" date="2015-09" db="EMBL/GenBank/DDBJ databases">
        <authorList>
            <consortium name="Pathogen Informatics"/>
        </authorList>
    </citation>
    <scope>NUCLEOTIDE SEQUENCE [LARGE SCALE GENOMIC DNA]</scope>
    <source>
        <strain evidence="2 3">2789STDY5834855</strain>
    </source>
</reference>
<dbReference type="InterPro" id="IPR016195">
    <property type="entry name" value="Pol/histidinol_Pase-like"/>
</dbReference>
<protein>
    <submittedName>
        <fullName evidence="2">Putative metal-dependent phosphoesterase, PHP family</fullName>
    </submittedName>
</protein>
<dbReference type="PANTHER" id="PTHR42924:SF3">
    <property type="entry name" value="POLYMERASE_HISTIDINOL PHOSPHATASE N-TERMINAL DOMAIN-CONTAINING PROTEIN"/>
    <property type="match status" value="1"/>
</dbReference>
<organism evidence="2 3">
    <name type="scientific">Clostridium disporicum</name>
    <dbReference type="NCBI Taxonomy" id="84024"/>
    <lineage>
        <taxon>Bacteria</taxon>
        <taxon>Bacillati</taxon>
        <taxon>Bacillota</taxon>
        <taxon>Clostridia</taxon>
        <taxon>Eubacteriales</taxon>
        <taxon>Clostridiaceae</taxon>
        <taxon>Clostridium</taxon>
    </lineage>
</organism>
<accession>A0A174D0X1</accession>
<dbReference type="SUPFAM" id="SSF89550">
    <property type="entry name" value="PHP domain-like"/>
    <property type="match status" value="1"/>
</dbReference>
<sequence length="278" mass="31722">MLVDLHIHTYYSDGTMSPKEVVEEAKKKNLGIIAITDHDVLDSYEELKKEAEKAGIIAIRGVEIDSIFEGHLVHLLAYKFEDNENFFKLVDKAKEQLLETSVELIRRMEKDYENISLDDYNSYEYERRKGGWKGIHYLHDRKVTEGLFDGMRLYGKYECGHEKFAFPSVEEVCNITHEAGGYVVLAHPCNYYSNKSKEEILEKLEILKGLGIDGVECYYPANSELMTETCVEFCENNDLLITAGSDGHGDFGAVSKGIEYYIGAINKDSEELKIDKLL</sequence>
<dbReference type="CDD" id="cd07438">
    <property type="entry name" value="PHP_HisPPase_AMP"/>
    <property type="match status" value="1"/>
</dbReference>
<evidence type="ECO:0000259" key="1">
    <source>
        <dbReference type="SMART" id="SM00481"/>
    </source>
</evidence>
<dbReference type="Gene3D" id="3.20.20.140">
    <property type="entry name" value="Metal-dependent hydrolases"/>
    <property type="match status" value="1"/>
</dbReference>
<dbReference type="RefSeq" id="WP_042398508.1">
    <property type="nucleotide sequence ID" value="NZ_CYYT01000039.1"/>
</dbReference>
<dbReference type="GO" id="GO:0004534">
    <property type="term" value="F:5'-3' RNA exonuclease activity"/>
    <property type="evidence" value="ECO:0007669"/>
    <property type="project" value="TreeGrafter"/>
</dbReference>
<proteinExistence type="predicted"/>
<dbReference type="Gene3D" id="1.10.150.650">
    <property type="match status" value="1"/>
</dbReference>
<dbReference type="Proteomes" id="UP000095558">
    <property type="component" value="Unassembled WGS sequence"/>
</dbReference>
<name>A0A174D0X1_9CLOT</name>
<dbReference type="PANTHER" id="PTHR42924">
    <property type="entry name" value="EXONUCLEASE"/>
    <property type="match status" value="1"/>
</dbReference>
<dbReference type="EMBL" id="CYZV01000016">
    <property type="protein sequence ID" value="CUO19073.1"/>
    <property type="molecule type" value="Genomic_DNA"/>
</dbReference>
<dbReference type="InterPro" id="IPR003141">
    <property type="entry name" value="Pol/His_phosphatase_N"/>
</dbReference>
<dbReference type="AlphaFoldDB" id="A0A174D0X1"/>
<dbReference type="SMART" id="SM00481">
    <property type="entry name" value="POLIIIAc"/>
    <property type="match status" value="1"/>
</dbReference>
<dbReference type="InterPro" id="IPR052018">
    <property type="entry name" value="PHP_domain"/>
</dbReference>
<dbReference type="GO" id="GO:0035312">
    <property type="term" value="F:5'-3' DNA exonuclease activity"/>
    <property type="evidence" value="ECO:0007669"/>
    <property type="project" value="TreeGrafter"/>
</dbReference>
<dbReference type="InterPro" id="IPR004013">
    <property type="entry name" value="PHP_dom"/>
</dbReference>
<dbReference type="Pfam" id="PF02811">
    <property type="entry name" value="PHP"/>
    <property type="match status" value="1"/>
</dbReference>
<dbReference type="GeneID" id="83012047"/>